<dbReference type="InterPro" id="IPR018171">
    <property type="entry name" value="Pept_tRNA_hydro_CS"/>
</dbReference>
<comment type="catalytic activity">
    <reaction evidence="6 8 9">
        <text>an N-acyl-L-alpha-aminoacyl-tRNA + H2O = an N-acyl-L-amino acid + a tRNA + H(+)</text>
        <dbReference type="Rhea" id="RHEA:54448"/>
        <dbReference type="Rhea" id="RHEA-COMP:10123"/>
        <dbReference type="Rhea" id="RHEA-COMP:13883"/>
        <dbReference type="ChEBI" id="CHEBI:15377"/>
        <dbReference type="ChEBI" id="CHEBI:15378"/>
        <dbReference type="ChEBI" id="CHEBI:59874"/>
        <dbReference type="ChEBI" id="CHEBI:78442"/>
        <dbReference type="ChEBI" id="CHEBI:138191"/>
        <dbReference type="EC" id="3.1.1.29"/>
    </reaction>
</comment>
<comment type="subunit">
    <text evidence="8">Monomer.</text>
</comment>
<feature type="binding site" evidence="8">
    <location>
        <position position="64"/>
    </location>
    <ligand>
        <name>tRNA</name>
        <dbReference type="ChEBI" id="CHEBI:17843"/>
    </ligand>
</feature>
<dbReference type="Pfam" id="PF01195">
    <property type="entry name" value="Pept_tRNA_hydro"/>
    <property type="match status" value="1"/>
</dbReference>
<dbReference type="Proteomes" id="UP000430692">
    <property type="component" value="Unassembled WGS sequence"/>
</dbReference>
<keyword evidence="4 8" id="KW-0694">RNA-binding</keyword>
<organism evidence="11 12">
    <name type="scientific">Shimazuella alba</name>
    <dbReference type="NCBI Taxonomy" id="2690964"/>
    <lineage>
        <taxon>Bacteria</taxon>
        <taxon>Bacillati</taxon>
        <taxon>Bacillota</taxon>
        <taxon>Bacilli</taxon>
        <taxon>Bacillales</taxon>
        <taxon>Thermoactinomycetaceae</taxon>
        <taxon>Shimazuella</taxon>
    </lineage>
</organism>
<dbReference type="PANTHER" id="PTHR17224:SF1">
    <property type="entry name" value="PEPTIDYL-TRNA HYDROLASE"/>
    <property type="match status" value="1"/>
</dbReference>
<dbReference type="InterPro" id="IPR036416">
    <property type="entry name" value="Pept_tRNA_hydro_sf"/>
</dbReference>
<evidence type="ECO:0000256" key="5">
    <source>
        <dbReference type="ARBA" id="ARBA00038063"/>
    </source>
</evidence>
<proteinExistence type="inferred from homology"/>
<dbReference type="EC" id="3.1.1.29" evidence="1 8"/>
<dbReference type="GO" id="GO:0006515">
    <property type="term" value="P:protein quality control for misfolded or incompletely synthesized proteins"/>
    <property type="evidence" value="ECO:0007669"/>
    <property type="project" value="UniProtKB-UniRule"/>
</dbReference>
<keyword evidence="12" id="KW-1185">Reference proteome</keyword>
<evidence type="ECO:0000256" key="2">
    <source>
        <dbReference type="ARBA" id="ARBA00022555"/>
    </source>
</evidence>
<comment type="caution">
    <text evidence="11">The sequence shown here is derived from an EMBL/GenBank/DDBJ whole genome shotgun (WGS) entry which is preliminary data.</text>
</comment>
<evidence type="ECO:0000256" key="7">
    <source>
        <dbReference type="ARBA" id="ARBA00050038"/>
    </source>
</evidence>
<gene>
    <name evidence="8" type="primary">pth</name>
    <name evidence="11" type="ORF">GSM42_12510</name>
</gene>
<feature type="active site" description="Proton acceptor" evidence="8">
    <location>
        <position position="19"/>
    </location>
</feature>
<keyword evidence="2 8" id="KW-0820">tRNA-binding</keyword>
<feature type="site" description="Discriminates between blocked and unblocked aminoacyl-tRNA" evidence="8">
    <location>
        <position position="9"/>
    </location>
</feature>
<dbReference type="InterPro" id="IPR001328">
    <property type="entry name" value="Pept_tRNA_hydro"/>
</dbReference>
<protein>
    <recommendedName>
        <fullName evidence="7 8">Peptidyl-tRNA hydrolase</fullName>
        <shortName evidence="8">Pth</shortName>
        <ecNumber evidence="1 8">3.1.1.29</ecNumber>
    </recommendedName>
</protein>
<dbReference type="AlphaFoldDB" id="A0A6I4VVD7"/>
<accession>A0A6I4VVD7</accession>
<dbReference type="EMBL" id="WUUL01000008">
    <property type="protein sequence ID" value="MXQ54521.1"/>
    <property type="molecule type" value="Genomic_DNA"/>
</dbReference>
<dbReference type="PROSITE" id="PS01196">
    <property type="entry name" value="PEPT_TRNA_HYDROL_2"/>
    <property type="match status" value="1"/>
</dbReference>
<feature type="binding site" evidence="8">
    <location>
        <position position="66"/>
    </location>
    <ligand>
        <name>tRNA</name>
        <dbReference type="ChEBI" id="CHEBI:17843"/>
    </ligand>
</feature>
<comment type="similarity">
    <text evidence="5 8 10">Belongs to the PTH family.</text>
</comment>
<evidence type="ECO:0000256" key="4">
    <source>
        <dbReference type="ARBA" id="ARBA00022884"/>
    </source>
</evidence>
<dbReference type="PANTHER" id="PTHR17224">
    <property type="entry name" value="PEPTIDYL-TRNA HYDROLASE"/>
    <property type="match status" value="1"/>
</dbReference>
<evidence type="ECO:0000256" key="3">
    <source>
        <dbReference type="ARBA" id="ARBA00022801"/>
    </source>
</evidence>
<sequence>MKVIVGLGNPGRKYELTKHNVGFWAVDQLSDKWDLPFQKEKWNSRVAEGIVGGEKVYLLKPLTYMNLSGEAVGAALRFLKLPIEDLLIIFDDMDIPLGQLRLRQKGSSGGHNGIKSLIQHLGTEQFNRIKIGINRPPARMTVVDYVLAPFSESDHPIAADAAIASAEAADEWMRNDFLSAMNKYNGAILRP</sequence>
<evidence type="ECO:0000256" key="6">
    <source>
        <dbReference type="ARBA" id="ARBA00048707"/>
    </source>
</evidence>
<reference evidence="11 12" key="1">
    <citation type="submission" date="2019-12" db="EMBL/GenBank/DDBJ databases">
        <title>Whole-genome analyses of novel actinobacteria.</title>
        <authorList>
            <person name="Sahin N."/>
            <person name="Saygin H."/>
        </authorList>
    </citation>
    <scope>NUCLEOTIDE SEQUENCE [LARGE SCALE GENOMIC DNA]</scope>
    <source>
        <strain evidence="11 12">KC615</strain>
    </source>
</reference>
<dbReference type="GO" id="GO:0000049">
    <property type="term" value="F:tRNA binding"/>
    <property type="evidence" value="ECO:0007669"/>
    <property type="project" value="UniProtKB-UniRule"/>
</dbReference>
<dbReference type="PROSITE" id="PS01195">
    <property type="entry name" value="PEPT_TRNA_HYDROL_1"/>
    <property type="match status" value="1"/>
</dbReference>
<dbReference type="GO" id="GO:0004045">
    <property type="term" value="F:peptidyl-tRNA hydrolase activity"/>
    <property type="evidence" value="ECO:0007669"/>
    <property type="project" value="UniProtKB-UniRule"/>
</dbReference>
<name>A0A6I4VVD7_9BACL</name>
<dbReference type="NCBIfam" id="TIGR00447">
    <property type="entry name" value="pth"/>
    <property type="match status" value="1"/>
</dbReference>
<evidence type="ECO:0000256" key="10">
    <source>
        <dbReference type="RuleBase" id="RU004320"/>
    </source>
</evidence>
<evidence type="ECO:0000313" key="11">
    <source>
        <dbReference type="EMBL" id="MXQ54521.1"/>
    </source>
</evidence>
<comment type="function">
    <text evidence="8">Hydrolyzes ribosome-free peptidyl-tRNAs (with 1 or more amino acids incorporated), which drop off the ribosome during protein synthesis, or as a result of ribosome stalling.</text>
</comment>
<dbReference type="Gene3D" id="3.40.50.1470">
    <property type="entry name" value="Peptidyl-tRNA hydrolase"/>
    <property type="match status" value="1"/>
</dbReference>
<dbReference type="GO" id="GO:0072344">
    <property type="term" value="P:rescue of stalled ribosome"/>
    <property type="evidence" value="ECO:0007669"/>
    <property type="project" value="UniProtKB-UniRule"/>
</dbReference>
<feature type="binding site" evidence="8">
    <location>
        <position position="112"/>
    </location>
    <ligand>
        <name>tRNA</name>
        <dbReference type="ChEBI" id="CHEBI:17843"/>
    </ligand>
</feature>
<comment type="function">
    <text evidence="8">Catalyzes the release of premature peptidyl moieties from peptidyl-tRNA molecules trapped in stalled 50S ribosomal subunits, and thus maintains levels of free tRNAs and 50S ribosomes.</text>
</comment>
<feature type="site" description="Stabilizes the basic form of H active site to accept a proton" evidence="8">
    <location>
        <position position="91"/>
    </location>
</feature>
<dbReference type="SUPFAM" id="SSF53178">
    <property type="entry name" value="Peptidyl-tRNA hydrolase-like"/>
    <property type="match status" value="1"/>
</dbReference>
<keyword evidence="8" id="KW-0963">Cytoplasm</keyword>
<dbReference type="HAMAP" id="MF_00083">
    <property type="entry name" value="Pept_tRNA_hydro_bact"/>
    <property type="match status" value="1"/>
</dbReference>
<evidence type="ECO:0000313" key="12">
    <source>
        <dbReference type="Proteomes" id="UP000430692"/>
    </source>
</evidence>
<evidence type="ECO:0000256" key="8">
    <source>
        <dbReference type="HAMAP-Rule" id="MF_00083"/>
    </source>
</evidence>
<feature type="binding site" evidence="8">
    <location>
        <position position="14"/>
    </location>
    <ligand>
        <name>tRNA</name>
        <dbReference type="ChEBI" id="CHEBI:17843"/>
    </ligand>
</feature>
<keyword evidence="3 8" id="KW-0378">Hydrolase</keyword>
<dbReference type="CDD" id="cd00462">
    <property type="entry name" value="PTH"/>
    <property type="match status" value="1"/>
</dbReference>
<dbReference type="RefSeq" id="WP_160801880.1">
    <property type="nucleotide sequence ID" value="NZ_WUUL01000008.1"/>
</dbReference>
<evidence type="ECO:0000256" key="9">
    <source>
        <dbReference type="RuleBase" id="RU000673"/>
    </source>
</evidence>
<comment type="subcellular location">
    <subcellularLocation>
        <location evidence="8">Cytoplasm</location>
    </subcellularLocation>
</comment>
<evidence type="ECO:0000256" key="1">
    <source>
        <dbReference type="ARBA" id="ARBA00013260"/>
    </source>
</evidence>
<dbReference type="FunFam" id="3.40.50.1470:FF:000001">
    <property type="entry name" value="Peptidyl-tRNA hydrolase"/>
    <property type="match status" value="1"/>
</dbReference>
<dbReference type="GO" id="GO:0005737">
    <property type="term" value="C:cytoplasm"/>
    <property type="evidence" value="ECO:0007669"/>
    <property type="project" value="UniProtKB-SubCell"/>
</dbReference>